<feature type="region of interest" description="Disordered" evidence="3">
    <location>
        <begin position="605"/>
        <end position="657"/>
    </location>
</feature>
<keyword evidence="1" id="KW-0880">Kelch repeat</keyword>
<dbReference type="EMBL" id="NBCO01000002">
    <property type="protein sequence ID" value="ORC93039.1"/>
    <property type="molecule type" value="Genomic_DNA"/>
</dbReference>
<name>A0A1X0P8X6_9TRYP</name>
<dbReference type="RefSeq" id="XP_028887105.1">
    <property type="nucleotide sequence ID" value="XM_029021683.1"/>
</dbReference>
<dbReference type="Pfam" id="PF24681">
    <property type="entry name" value="Kelch_KLHDC2_KLHL20_DRC7"/>
    <property type="match status" value="1"/>
</dbReference>
<keyword evidence="2" id="KW-0677">Repeat</keyword>
<protein>
    <submittedName>
        <fullName evidence="4">Uncharacterized protein</fullName>
    </submittedName>
</protein>
<dbReference type="SUPFAM" id="SSF117281">
    <property type="entry name" value="Kelch motif"/>
    <property type="match status" value="1"/>
</dbReference>
<dbReference type="Proteomes" id="UP000192257">
    <property type="component" value="Unassembled WGS sequence"/>
</dbReference>
<accession>A0A1X0P8X6</accession>
<dbReference type="VEuPathDB" id="TriTrypDB:TM35_000023650"/>
<evidence type="ECO:0000256" key="1">
    <source>
        <dbReference type="ARBA" id="ARBA00022441"/>
    </source>
</evidence>
<evidence type="ECO:0000256" key="3">
    <source>
        <dbReference type="SAM" id="MobiDB-lite"/>
    </source>
</evidence>
<feature type="compositionally biased region" description="Basic residues" evidence="3">
    <location>
        <begin position="609"/>
        <end position="619"/>
    </location>
</feature>
<dbReference type="AlphaFoldDB" id="A0A1X0P8X6"/>
<reference evidence="4 5" key="1">
    <citation type="submission" date="2017-03" db="EMBL/GenBank/DDBJ databases">
        <title>An alternative strategy for trypanosome survival in the mammalian bloodstream revealed through genome and transcriptome analysis of the ubiquitous bovine parasite Trypanosoma (Megatrypanum) theileri.</title>
        <authorList>
            <person name="Kelly S."/>
            <person name="Ivens A."/>
            <person name="Mott A."/>
            <person name="O'Neill E."/>
            <person name="Emms D."/>
            <person name="Macleod O."/>
            <person name="Voorheis P."/>
            <person name="Matthews J."/>
            <person name="Matthews K."/>
            <person name="Carrington M."/>
        </authorList>
    </citation>
    <scope>NUCLEOTIDE SEQUENCE [LARGE SCALE GENOMIC DNA]</scope>
    <source>
        <strain evidence="4">Edinburgh</strain>
    </source>
</reference>
<dbReference type="Gene3D" id="2.120.10.80">
    <property type="entry name" value="Kelch-type beta propeller"/>
    <property type="match status" value="1"/>
</dbReference>
<evidence type="ECO:0000313" key="4">
    <source>
        <dbReference type="EMBL" id="ORC93039.1"/>
    </source>
</evidence>
<evidence type="ECO:0000256" key="2">
    <source>
        <dbReference type="ARBA" id="ARBA00022737"/>
    </source>
</evidence>
<organism evidence="4 5">
    <name type="scientific">Trypanosoma theileri</name>
    <dbReference type="NCBI Taxonomy" id="67003"/>
    <lineage>
        <taxon>Eukaryota</taxon>
        <taxon>Discoba</taxon>
        <taxon>Euglenozoa</taxon>
        <taxon>Kinetoplastea</taxon>
        <taxon>Metakinetoplastina</taxon>
        <taxon>Trypanosomatida</taxon>
        <taxon>Trypanosomatidae</taxon>
        <taxon>Trypanosoma</taxon>
    </lineage>
</organism>
<keyword evidence="5" id="KW-1185">Reference proteome</keyword>
<proteinExistence type="predicted"/>
<dbReference type="InterPro" id="IPR015915">
    <property type="entry name" value="Kelch-typ_b-propeller"/>
</dbReference>
<dbReference type="PANTHER" id="PTHR46093:SF18">
    <property type="entry name" value="FIBRONECTIN TYPE-III DOMAIN-CONTAINING PROTEIN"/>
    <property type="match status" value="1"/>
</dbReference>
<gene>
    <name evidence="4" type="ORF">TM35_000023650</name>
</gene>
<dbReference type="GeneID" id="39981463"/>
<dbReference type="OrthoDB" id="10251809at2759"/>
<dbReference type="PANTHER" id="PTHR46093">
    <property type="entry name" value="ACYL-COA-BINDING DOMAIN-CONTAINING PROTEIN 5"/>
    <property type="match status" value="1"/>
</dbReference>
<sequence>MSRKRSVASSDQKSNVDEVSSLVGFRGGIIPELNEGLQRVGHTIVVYKHDMYLYGGYGPKNTYANGIFCNVKMTLQWKELRGVGVIPTGRANHTAIMHENKMIIFGGQRNLDVFDDLYIVNLDTMRWERVHYERAQGPGPVFSHVAVYVPPTQSMIVIGGFHQRQHNMYIAHSFDIRHRVWNGIRGPESVNPSHLQLCCAAYHSASSSLVVIGIVEKEVLTTVTGDLPTVFMMNVHSGAWVEINTPAAPESPIPFRINGIWDYFIRDAITMGGVYDDRQQEWYFPILVAPIENHLTRRKSERTGSLSTMDSKARIKHKTTTYGFLVLQLDDMTWSLVPIKFPKQVLSELMQRKGSKNTFGQDHHTVVGKQKNKTTNVNKISQPLFSVSGVSRFQHKYAFAAIDSSGVRRQRSSHKLLVMHGGMSTEDYIMLSFTPILKKRGTTSTSTTTSFAAFTEGESFAFSSFTRIGGSGDFSTNSLWEDDHSVSEVDFGRLVRGEGNRKRAVAEPVDDEIDENIMVGHLHRIDSDSTILPIFPTTRSITNAHRFAVLYHPRSAVHSDKLLPDPTCPVAVLDKESDVKQWAENYYAETREWIATSLETAREEELASRKNHSRRRRSNKSNADDDDLDSSDTLSDSSGESMETKGTFGSSSTKPLVPIAPSKPKDFFLDKNLEIFSFGGLEVRRLSSHGKSPFLFSGETVDSIGRLRISVKRNREVQRLPSMVFQRASLGNITDIGGATAFILMEAALQRVGDGSDELRRRRALIRWRYLRVMVLNGEAAFIMHRARQDEARERGMDVSSTSQLVLAPDLHIKGPMHKRVTTRPIPYAVPTLPAHVVRSSDVTQNGLVMYHCLKNVK</sequence>
<comment type="caution">
    <text evidence="4">The sequence shown here is derived from an EMBL/GenBank/DDBJ whole genome shotgun (WGS) entry which is preliminary data.</text>
</comment>
<evidence type="ECO:0000313" key="5">
    <source>
        <dbReference type="Proteomes" id="UP000192257"/>
    </source>
</evidence>
<dbReference type="STRING" id="67003.A0A1X0P8X6"/>